<dbReference type="AlphaFoldDB" id="A0A5B7HUK2"/>
<organism evidence="1 2">
    <name type="scientific">Portunus trituberculatus</name>
    <name type="common">Swimming crab</name>
    <name type="synonym">Neptunus trituberculatus</name>
    <dbReference type="NCBI Taxonomy" id="210409"/>
    <lineage>
        <taxon>Eukaryota</taxon>
        <taxon>Metazoa</taxon>
        <taxon>Ecdysozoa</taxon>
        <taxon>Arthropoda</taxon>
        <taxon>Crustacea</taxon>
        <taxon>Multicrustacea</taxon>
        <taxon>Malacostraca</taxon>
        <taxon>Eumalacostraca</taxon>
        <taxon>Eucarida</taxon>
        <taxon>Decapoda</taxon>
        <taxon>Pleocyemata</taxon>
        <taxon>Brachyura</taxon>
        <taxon>Eubrachyura</taxon>
        <taxon>Portunoidea</taxon>
        <taxon>Portunidae</taxon>
        <taxon>Portuninae</taxon>
        <taxon>Portunus</taxon>
    </lineage>
</organism>
<protein>
    <submittedName>
        <fullName evidence="1">Uncharacterized protein</fullName>
    </submittedName>
</protein>
<accession>A0A5B7HUK2</accession>
<keyword evidence="2" id="KW-1185">Reference proteome</keyword>
<evidence type="ECO:0000313" key="1">
    <source>
        <dbReference type="EMBL" id="MPC76190.1"/>
    </source>
</evidence>
<dbReference type="EMBL" id="VSRR010042819">
    <property type="protein sequence ID" value="MPC76190.1"/>
    <property type="molecule type" value="Genomic_DNA"/>
</dbReference>
<reference evidence="1 2" key="1">
    <citation type="submission" date="2019-05" db="EMBL/GenBank/DDBJ databases">
        <title>Another draft genome of Portunus trituberculatus and its Hox gene families provides insights of decapod evolution.</title>
        <authorList>
            <person name="Jeong J.-H."/>
            <person name="Song I."/>
            <person name="Kim S."/>
            <person name="Choi T."/>
            <person name="Kim D."/>
            <person name="Ryu S."/>
            <person name="Kim W."/>
        </authorList>
    </citation>
    <scope>NUCLEOTIDE SEQUENCE [LARGE SCALE GENOMIC DNA]</scope>
    <source>
        <tissue evidence="1">Muscle</tissue>
    </source>
</reference>
<dbReference type="Proteomes" id="UP000324222">
    <property type="component" value="Unassembled WGS sequence"/>
</dbReference>
<proteinExistence type="predicted"/>
<gene>
    <name evidence="1" type="ORF">E2C01_070597</name>
</gene>
<comment type="caution">
    <text evidence="1">The sequence shown here is derived from an EMBL/GenBank/DDBJ whole genome shotgun (WGS) entry which is preliminary data.</text>
</comment>
<name>A0A5B7HUK2_PORTR</name>
<sequence length="74" mass="8432">MNEVRVTNSLGLHSLQQKVTLKVRVTRFRVYIPEGITLIRLLILGEKCHTVGSDFNLNGRQNNVFFFIALVSLC</sequence>
<evidence type="ECO:0000313" key="2">
    <source>
        <dbReference type="Proteomes" id="UP000324222"/>
    </source>
</evidence>